<evidence type="ECO:0000313" key="7">
    <source>
        <dbReference type="EMBL" id="RAW23803.1"/>
    </source>
</evidence>
<evidence type="ECO:0000259" key="3">
    <source>
        <dbReference type="PROSITE" id="PS50966"/>
    </source>
</evidence>
<evidence type="ECO:0000256" key="1">
    <source>
        <dbReference type="PROSITE-ProRule" id="PRU00325"/>
    </source>
</evidence>
<evidence type="ECO:0000313" key="8">
    <source>
        <dbReference type="Proteomes" id="UP000251314"/>
    </source>
</evidence>
<sequence>METAVASRSWPAPPIERRDFASWDAFFAYMEEYQQRTHQTFSRRSATSVKTRNQVLASIAGSSRPLPSPLLPESFLDYTRMLQCSHKLRGEAARAHTRWNGEQPFECQARVNATLQLGEDGNYRIRVTKASLLHNHPLGGATPVSAMPPTTAGSVVQSGASPKTQLAKRRRGGRPRKYPRPDEAEAKSTRKSSTDMTHLPTMADVRAFLERVKRVRSSQRDVLQSVEERLATYVNEFAALEGNAAKIFVDNEKVLSSITLQTKHMRKVFEAFPEVLRVDALPPSKEDASESSYGVFSLMAHDTLGNWQYVQHAIVESDRSETLRAALDQFKAHNSRHPRIRALIVPSEDAPGLIEELRSSFPSARVLYSQFHVVRALHKAIAEHGKDLTSWHRDRLTGIAQLLVYAPTSLVYGANIALMADVLGSKQHSFFRYYVEMWDSCRDRWTTFAREGVTTFSMSENDGQFAPTWKEIFAAVNEEMALDETVAAIRYYQTVVERAFIRDLNTELNNSSIAAIRSGSGGEEYDAEMRLLAATVSPAASSLVFPQYRYAISRGAYQFFEPTRGSFFVSAVAHNEIFCDDPSKEFCVEAERGWQCSCAFMVNHHLPCRHVFYVRRIIRCSTLIPLENIEPRWVLAKAKHFFDDNSDEIGRDMDPDHEYSNVVPPPGAWQKYVTAQEVGKRISQRMMEMDPVEFDRALRFYKLVESTLNVRPFNLNSAVVARLNGQTGGFAAPAARKPNWVEPDPTRTLAPRGVVAGTTYAPPNDPVAAAIAGRNRQLAQLVNRPGNVSQPETTDVIDLQDESEDEEKNDSGQQNESRREGQAETSASTAKGGSADDKQPTESHADMDTAPKHEEQNEVSADDLSEEQAPANSSSPPARPHREPWEGIDDPGVGHEER</sequence>
<keyword evidence="1" id="KW-0863">Zinc-finger</keyword>
<feature type="compositionally biased region" description="Basic and acidic residues" evidence="2">
    <location>
        <begin position="179"/>
        <end position="188"/>
    </location>
</feature>
<keyword evidence="1" id="KW-0862">Zinc</keyword>
<evidence type="ECO:0000256" key="2">
    <source>
        <dbReference type="SAM" id="MobiDB-lite"/>
    </source>
</evidence>
<dbReference type="PANTHER" id="PTHR31569:SF4">
    <property type="entry name" value="SWIM-TYPE DOMAIN-CONTAINING PROTEIN"/>
    <property type="match status" value="1"/>
</dbReference>
<keyword evidence="8" id="KW-1185">Reference proteome</keyword>
<feature type="compositionally biased region" description="Polar residues" evidence="2">
    <location>
        <begin position="151"/>
        <end position="164"/>
    </location>
</feature>
<evidence type="ECO:0000313" key="5">
    <source>
        <dbReference type="EMBL" id="KAG2977397.1"/>
    </source>
</evidence>
<reference evidence="7 8" key="1">
    <citation type="submission" date="2018-01" db="EMBL/GenBank/DDBJ databases">
        <title>Draft genome of the strawberry crown rot pathogen Phytophthora cactorum.</title>
        <authorList>
            <person name="Armitage A.D."/>
            <person name="Lysoe E."/>
            <person name="Nellist C.F."/>
            <person name="Harrison R.J."/>
            <person name="Brurberg M.B."/>
        </authorList>
    </citation>
    <scope>NUCLEOTIDE SEQUENCE [LARGE SCALE GENOMIC DNA]</scope>
    <source>
        <strain evidence="7 8">10300</strain>
    </source>
</reference>
<dbReference type="Proteomes" id="UP000251314">
    <property type="component" value="Unassembled WGS sequence"/>
</dbReference>
<dbReference type="EMBL" id="RCMV01000538">
    <property type="protein sequence ID" value="KAG3215706.1"/>
    <property type="molecule type" value="Genomic_DNA"/>
</dbReference>
<protein>
    <recommendedName>
        <fullName evidence="3">SWIM-type domain-containing protein</fullName>
    </recommendedName>
</protein>
<accession>A0A329RGC8</accession>
<dbReference type="STRING" id="29920.A0A329RGC8"/>
<organism evidence="7 8">
    <name type="scientific">Phytophthora cactorum</name>
    <dbReference type="NCBI Taxonomy" id="29920"/>
    <lineage>
        <taxon>Eukaryota</taxon>
        <taxon>Sar</taxon>
        <taxon>Stramenopiles</taxon>
        <taxon>Oomycota</taxon>
        <taxon>Peronosporomycetes</taxon>
        <taxon>Peronosporales</taxon>
        <taxon>Peronosporaceae</taxon>
        <taxon>Phytophthora</taxon>
    </lineage>
</organism>
<feature type="region of interest" description="Disordered" evidence="2">
    <location>
        <begin position="798"/>
        <end position="898"/>
    </location>
</feature>
<feature type="domain" description="SWIM-type" evidence="3">
    <location>
        <begin position="586"/>
        <end position="619"/>
    </location>
</feature>
<dbReference type="Proteomes" id="UP000760860">
    <property type="component" value="Unassembled WGS sequence"/>
</dbReference>
<dbReference type="EMBL" id="MJFZ01000989">
    <property type="protein sequence ID" value="RAW23803.1"/>
    <property type="molecule type" value="Genomic_DNA"/>
</dbReference>
<dbReference type="InterPro" id="IPR007527">
    <property type="entry name" value="Znf_SWIM"/>
</dbReference>
<feature type="compositionally biased region" description="Basic and acidic residues" evidence="2">
    <location>
        <begin position="834"/>
        <end position="856"/>
    </location>
</feature>
<dbReference type="InterPro" id="IPR048324">
    <property type="entry name" value="ZSWIM1-3_RNaseH-like"/>
</dbReference>
<feature type="compositionally biased region" description="Acidic residues" evidence="2">
    <location>
        <begin position="798"/>
        <end position="808"/>
    </location>
</feature>
<evidence type="ECO:0000313" key="4">
    <source>
        <dbReference type="EMBL" id="KAG2912642.1"/>
    </source>
</evidence>
<proteinExistence type="predicted"/>
<dbReference type="EMBL" id="RCML01000427">
    <property type="protein sequence ID" value="KAG2977397.1"/>
    <property type="molecule type" value="Genomic_DNA"/>
</dbReference>
<dbReference type="PROSITE" id="PS50966">
    <property type="entry name" value="ZF_SWIM"/>
    <property type="match status" value="1"/>
</dbReference>
<feature type="region of interest" description="Disordered" evidence="2">
    <location>
        <begin position="139"/>
        <end position="195"/>
    </location>
</feature>
<evidence type="ECO:0000313" key="6">
    <source>
        <dbReference type="EMBL" id="KAG3215706.1"/>
    </source>
</evidence>
<dbReference type="GO" id="GO:0008270">
    <property type="term" value="F:zinc ion binding"/>
    <property type="evidence" value="ECO:0007669"/>
    <property type="project" value="UniProtKB-KW"/>
</dbReference>
<feature type="compositionally biased region" description="Basic residues" evidence="2">
    <location>
        <begin position="166"/>
        <end position="178"/>
    </location>
</feature>
<dbReference type="OrthoDB" id="104108at2759"/>
<dbReference type="Pfam" id="PF21056">
    <property type="entry name" value="ZSWIM1-3_RNaseH-like"/>
    <property type="match status" value="1"/>
</dbReference>
<dbReference type="AlphaFoldDB" id="A0A329RGC8"/>
<dbReference type="PANTHER" id="PTHR31569">
    <property type="entry name" value="SWIM-TYPE DOMAIN-CONTAINING PROTEIN"/>
    <property type="match status" value="1"/>
</dbReference>
<dbReference type="VEuPathDB" id="FungiDB:PC110_g19765"/>
<gene>
    <name evidence="7" type="ORF">PC110_g19765</name>
    <name evidence="4" type="ORF">PC115_g12271</name>
    <name evidence="5" type="ORF">PC118_g12901</name>
    <name evidence="6" type="ORF">PC129_g13410</name>
</gene>
<name>A0A329RGC8_9STRA</name>
<dbReference type="InterPro" id="IPR052579">
    <property type="entry name" value="Zinc_finger_SWIM"/>
</dbReference>
<dbReference type="EMBL" id="RCMI01000406">
    <property type="protein sequence ID" value="KAG2912642.1"/>
    <property type="molecule type" value="Genomic_DNA"/>
</dbReference>
<comment type="caution">
    <text evidence="7">The sequence shown here is derived from an EMBL/GenBank/DDBJ whole genome shotgun (WGS) entry which is preliminary data.</text>
</comment>
<dbReference type="Proteomes" id="UP000697107">
    <property type="component" value="Unassembled WGS sequence"/>
</dbReference>
<reference evidence="4" key="2">
    <citation type="submission" date="2018-10" db="EMBL/GenBank/DDBJ databases">
        <title>Effector identification in a new, highly contiguous assembly of the strawberry crown rot pathogen Phytophthora cactorum.</title>
        <authorList>
            <person name="Armitage A.D."/>
            <person name="Nellist C.F."/>
            <person name="Bates H."/>
            <person name="Vickerstaff R.J."/>
            <person name="Harrison R.J."/>
        </authorList>
    </citation>
    <scope>NUCLEOTIDE SEQUENCE</scope>
    <source>
        <strain evidence="4">4032</strain>
        <strain evidence="5">P415</strain>
        <strain evidence="6">P421</strain>
    </source>
</reference>
<keyword evidence="1" id="KW-0479">Metal-binding</keyword>
<dbReference type="Proteomes" id="UP000774804">
    <property type="component" value="Unassembled WGS sequence"/>
</dbReference>